<comment type="caution">
    <text evidence="9">Lacks conserved residue(s) required for the propagation of feature annotation.</text>
</comment>
<evidence type="ECO:0000256" key="4">
    <source>
        <dbReference type="ARBA" id="ARBA00022729"/>
    </source>
</evidence>
<keyword evidence="6" id="KW-0106">Calcium</keyword>
<dbReference type="SMART" id="SM00179">
    <property type="entry name" value="EGF_CA"/>
    <property type="match status" value="11"/>
</dbReference>
<feature type="disulfide bond" evidence="9">
    <location>
        <begin position="2705"/>
        <end position="2715"/>
    </location>
</feature>
<feature type="domain" description="EGF-like" evidence="11">
    <location>
        <begin position="2536"/>
        <end position="2575"/>
    </location>
</feature>
<feature type="disulfide bond" evidence="9">
    <location>
        <begin position="2813"/>
        <end position="2823"/>
    </location>
</feature>
<protein>
    <submittedName>
        <fullName evidence="12">Neurogenic locus Notch protein</fullName>
    </submittedName>
</protein>
<dbReference type="InterPro" id="IPR009030">
    <property type="entry name" value="Growth_fac_rcpt_cys_sf"/>
</dbReference>
<dbReference type="InterPro" id="IPR000152">
    <property type="entry name" value="EGF-type_Asp/Asn_hydroxyl_site"/>
</dbReference>
<evidence type="ECO:0000259" key="11">
    <source>
        <dbReference type="PROSITE" id="PS50026"/>
    </source>
</evidence>
<feature type="domain" description="EGF-like" evidence="11">
    <location>
        <begin position="2153"/>
        <end position="2190"/>
    </location>
</feature>
<dbReference type="PROSITE" id="PS00010">
    <property type="entry name" value="ASX_HYDROXYL"/>
    <property type="match status" value="5"/>
</dbReference>
<dbReference type="InterPro" id="IPR026823">
    <property type="entry name" value="cEGF"/>
</dbReference>
<feature type="domain" description="EGF-like" evidence="11">
    <location>
        <begin position="1872"/>
        <end position="1911"/>
    </location>
</feature>
<keyword evidence="5" id="KW-0677">Repeat</keyword>
<evidence type="ECO:0000256" key="9">
    <source>
        <dbReference type="PROSITE-ProRule" id="PRU00076"/>
    </source>
</evidence>
<dbReference type="PROSITE" id="PS01187">
    <property type="entry name" value="EGF_CA"/>
    <property type="match status" value="2"/>
</dbReference>
<evidence type="ECO:0000256" key="2">
    <source>
        <dbReference type="ARBA" id="ARBA00022525"/>
    </source>
</evidence>
<evidence type="ECO:0000256" key="3">
    <source>
        <dbReference type="ARBA" id="ARBA00022536"/>
    </source>
</evidence>
<evidence type="ECO:0000256" key="8">
    <source>
        <dbReference type="ARBA" id="ARBA00023180"/>
    </source>
</evidence>
<feature type="domain" description="EGF-like" evidence="11">
    <location>
        <begin position="1336"/>
        <end position="1375"/>
    </location>
</feature>
<feature type="domain" description="EGF-like" evidence="11">
    <location>
        <begin position="2643"/>
        <end position="2681"/>
    </location>
</feature>
<dbReference type="InterPro" id="IPR049883">
    <property type="entry name" value="NOTCH1_EGF-like"/>
</dbReference>
<dbReference type="SMART" id="SM00181">
    <property type="entry name" value="EGF"/>
    <property type="match status" value="50"/>
</dbReference>
<name>A0A8D8VJF9_9HEMI</name>
<keyword evidence="4 10" id="KW-0732">Signal</keyword>
<dbReference type="Gene3D" id="2.10.25.10">
    <property type="entry name" value="Laminin"/>
    <property type="match status" value="6"/>
</dbReference>
<keyword evidence="7 9" id="KW-1015">Disulfide bond</keyword>
<dbReference type="InterPro" id="IPR018097">
    <property type="entry name" value="EGF_Ca-bd_CS"/>
</dbReference>
<evidence type="ECO:0000313" key="12">
    <source>
        <dbReference type="EMBL" id="CAG6626728.1"/>
    </source>
</evidence>
<evidence type="ECO:0000256" key="7">
    <source>
        <dbReference type="ARBA" id="ARBA00023157"/>
    </source>
</evidence>
<feature type="domain" description="EGF-like" evidence="11">
    <location>
        <begin position="2810"/>
        <end position="2844"/>
    </location>
</feature>
<feature type="domain" description="EGF-like" evidence="11">
    <location>
        <begin position="732"/>
        <end position="768"/>
    </location>
</feature>
<feature type="domain" description="EGF-like" evidence="11">
    <location>
        <begin position="2376"/>
        <end position="2413"/>
    </location>
</feature>
<feature type="domain" description="EGF-like" evidence="11">
    <location>
        <begin position="125"/>
        <end position="163"/>
    </location>
</feature>
<keyword evidence="3 9" id="KW-0245">EGF-like domain</keyword>
<dbReference type="Pfam" id="PF12947">
    <property type="entry name" value="EGF_3"/>
    <property type="match status" value="1"/>
</dbReference>
<feature type="signal peptide" evidence="10">
    <location>
        <begin position="1"/>
        <end position="26"/>
    </location>
</feature>
<feature type="domain" description="EGF-like" evidence="11">
    <location>
        <begin position="2429"/>
        <end position="2467"/>
    </location>
</feature>
<dbReference type="PROSITE" id="PS50026">
    <property type="entry name" value="EGF_3"/>
    <property type="match status" value="31"/>
</dbReference>
<feature type="domain" description="EGF-like" evidence="11">
    <location>
        <begin position="294"/>
        <end position="333"/>
    </location>
</feature>
<feature type="domain" description="EGF-like" evidence="11">
    <location>
        <begin position="2751"/>
        <end position="2789"/>
    </location>
</feature>
<feature type="domain" description="EGF-like" evidence="11">
    <location>
        <begin position="2317"/>
        <end position="2355"/>
    </location>
</feature>
<dbReference type="InterPro" id="IPR003645">
    <property type="entry name" value="Fol_N"/>
</dbReference>
<feature type="domain" description="EGF-like" evidence="11">
    <location>
        <begin position="249"/>
        <end position="289"/>
    </location>
</feature>
<dbReference type="EMBL" id="HBUF01063343">
    <property type="protein sequence ID" value="CAG6626728.1"/>
    <property type="molecule type" value="Transcribed_RNA"/>
</dbReference>
<feature type="disulfide bond" evidence="9">
    <location>
        <begin position="2379"/>
        <end position="2389"/>
    </location>
</feature>
<accession>A0A8D8VJF9</accession>
<evidence type="ECO:0000256" key="6">
    <source>
        <dbReference type="ARBA" id="ARBA00022837"/>
    </source>
</evidence>
<dbReference type="SMART" id="SM00274">
    <property type="entry name" value="FOLN"/>
    <property type="match status" value="12"/>
</dbReference>
<dbReference type="Pfam" id="PF21164">
    <property type="entry name" value="Dumpy_DPY"/>
    <property type="match status" value="16"/>
</dbReference>
<feature type="domain" description="EGF-like" evidence="11">
    <location>
        <begin position="818"/>
        <end position="856"/>
    </location>
</feature>
<dbReference type="SUPFAM" id="SSF57184">
    <property type="entry name" value="Growth factor receptor domain"/>
    <property type="match status" value="1"/>
</dbReference>
<feature type="domain" description="EGF-like" evidence="11">
    <location>
        <begin position="901"/>
        <end position="941"/>
    </location>
</feature>
<feature type="domain" description="EGF-like" evidence="11">
    <location>
        <begin position="164"/>
        <end position="207"/>
    </location>
</feature>
<proteinExistence type="predicted"/>
<keyword evidence="2" id="KW-0964">Secreted</keyword>
<sequence length="2868" mass="302774">MSIMAKMKSLLPLVVWILLDLTYIAAQGGGVGFGIRREIFFLNLEDGYFGCQVNQSTEVLQLYELSRLCDGVHDCYLGSDELKKELKCTSDCVSSDGTRCQNGACLDSLCHCNDGFGGCSCEVPDENECKYRPCDVFAHCTNSLGSFHCSCFPGYTGDGFHCQDINECDNPALASRCVANAECCNLPAHFLCKCRPGYEGDGEVQCTDINECAHPSACGANALCQNYPGNYTCSCQPGFTGNPFEGCIDIDECQYASTHPVCGSGARCTNFPGGYHCECPPGYHGDAFTTGCVDADECINRPCGKDALCSNVDGSYTCTCPPGFIGDPFKLCSAIGCSDHYECPGDQACLSNQCQNPCLVSNPCQDQECQVQDHQPVCLKVCHCQKNSDCGFNEICDGCNCNPQYITPAPIPGCEHCPPGISCDPSTGACAKAPGTGKMPRPCQVDLECLDSEACYNGQCEDLCAIASLCAPSAKCHVVKHRPVCTCPQGYEGNPATKCYLPHPLGCLSNEECSSDEACINSQCQKPCAIHNPCAPNAKCIDKNHATECSCIEGFMGNGFVSCLPVGSQKSPCQYNEDCPPDRLCDRLNRICINPCSEDSCGEHAICLPKNHGVDCQCESGHQGNPYIACLSVTGCSSDTECNEHEACLNGKCSNPCRCGPNAVCDVAHHKATCKCLSGYTGNPSKGCLPPSNPCQPNPCGYHALCEVDNGSPICFCPKGMTGNPFKSCIPEGDECSPNPCGPYTGCRVVSGSAVCFCLPEYVGDPPSIPCKLPANPCQNSPCGPNTQCQLLENGFAQCTCLPGYVESPNTIRGCVERRQPCEPNVCGGGAVCDPNRAPYCFCPEGTVGNPFKHCGEPIKSLCMPGPCGPNSDCYVTGSTEQCFCKAGFLGDPYTGCTQIPSSPCYPNPCGNYAVCQITPEGSAHCRCPDGMAGDAHKGCSGPQCTTDDQCPTSEACIGFKCRDPCPGSCGFAASCKVEKHHPVCTCNHGLTGNPLIRCSPVQALEPYNPCHPSPCGHNTICSVVGGRPVCSCQDHFYGEPKRGCRVECMTNGECSGHQACVDYKCKDPCSLSNVCGLGAVCSCKNHAPTCHCREGFVGDPFIQCTPQPYLPPYPTQNDSLACKPNPCDPYSTCALYSPHVAMCDPCHGPEAPWLPHCRPECLCNSDCPFNMACLGQKCRNPCEGTCGVGALCTVVHHTGACYCPEGTVGNPYEHCATPLAPRPPVNPCDSVYCGSNAVCKHTTGIVTCECKPDYYGNPGLGCRPECVLNTDCPNTKACVNNRCGNPCRSACGVGAMCSVVNHQPVCFCPQDTSGDPFLTCYPYSPPALPPVADLPANPCDPNPCGPYSKCLISSSGYAVCSCLDGYRGSPPACKPECVISAECAQTQACVNWKCAEVCNGICAVGATCLVINHNPICQCPPGHVGDPFLSCYLPPAIEQPKIPYNPCSPDLCGPNSLCKIVRQHPVCSCKENYIGNPPYCRPECVVNQECPGNQACIKEKCQDPCPGLCGVNAKCTVVNHTPLCTCLNGYQGDAFVGCSPIVITVPPEQPRDPCSPSPCGVNAQCSSVGGVARCSCIPPYQGNPYIGGCRPECSMNSDCAPGLACISSHCRDPCPNVCGINAECTVINHVPTCSCILGYIGDPFSSCRPEPPKPLTPINPCDPSPCGPNSRCTLSSAGAVCSCLPGFIGSPPGCRPQCVVSAECAPNQACVQQRCADACLGVCGLHARCTVNNHNPICSCPGNLVGDPFVRCYEETPRIPDVPENPCLPSPCGPNADCRVLDHHPVCSCVVGMLGAPPHCRPECLLHADCPNRLACLNNKCKDPCIGTCGFNAQCAVVNHQPQCSCQDGYQGDPFTGCSPVPVVSYQPPEPLSPCQSYPCGPNAICRERHGVGSCVCLPEYFGDPYTGCRPECVMNSDCPRTRACVNNKCVDPCVQTCGIHAECKVVHHIPNCFCPPGFTGNPLSSCYAEPTCHVDLQVDLMKRHPCMKSPCGPYSQCRAINEQAICSCLPGYYGSPPRCRPECIVSSDCNHDKSCINHICTNPCLDHLCAYNALCKVINHSPQCSCLSGYTGDPFVRCVPIQHEPAVVVVENRNPCVPSPCGPNSVCRVNGHTPICSCQSNYIGRPPHCRPECTINAECAGNLACINERCKDPCPGSCGYHAVCAVVSHSPVCSCQQGYSGDPFIGCSPYVEASTPPPPVEAPRNPCQPSPCGTNAVCKASGSVGSCTCLSDYFGDPYSGCRPECVLNSECSRRKACLGNKCTDPCVQAACGNNTECRVTNHAPACNCLAGFTGDPLAACTLIPVTTSTTVAPAPANPCRPTPCGLYSGCRNAGGRPVCTCQRGYKGSPPNCKPECMVSSECPQDRACARQKCVDPCVGLCGLNAQCQVTNHVPLCACQANYTGDPFVRCELQRTPLPTLPPSPNVTVNPCLPSPCGPNSQCKPNIETPVCSCLTNYIGRPPTCRPECTINAECAGHLACTGERCKDPCPGSCGRSAYCQVVNHSPQCTCDEGFTGDPFAGCTEIPPIVPTEGPRDPCVPNPCGANALCRERNGAGSCVCLPEYFGDPYTGCRPECVINSDCDRSKACVNNKCRDPCIGTCGINAECRVINHAPSCSCFVGYVGDPLSVCNLPAAIEPERPKNPCQPSPCGPYSVCRESNGHAVCSCQTGYIGAPPACKPECMVSSECAQDKACVNQKCVDPCVGVCGVNARCQVINHNPICSCTAGFTGDPFVRCLAQPPAPSEPRPSGNPCLPSPCGPNSICRVIGNTPACSCVENYIGRPPNCRPECTINAECAGNLACINERCKDPCPGSCGAHASCAVVNHTPRCTCDPGFTGDPFSLCFFIQETPVITPTEGPRDPCVSQ</sequence>
<feature type="domain" description="EGF-like" evidence="11">
    <location>
        <begin position="1984"/>
        <end position="2022"/>
    </location>
</feature>
<dbReference type="InterPro" id="IPR001881">
    <property type="entry name" value="EGF-like_Ca-bd_dom"/>
</dbReference>
<dbReference type="FunFam" id="2.10.25.10:FF:000038">
    <property type="entry name" value="Fibrillin 2"/>
    <property type="match status" value="4"/>
</dbReference>
<dbReference type="CDD" id="cd00054">
    <property type="entry name" value="EGF_CA"/>
    <property type="match status" value="3"/>
</dbReference>
<evidence type="ECO:0000256" key="1">
    <source>
        <dbReference type="ARBA" id="ARBA00004613"/>
    </source>
</evidence>
<dbReference type="SUPFAM" id="SSF57196">
    <property type="entry name" value="EGF/Laminin"/>
    <property type="match status" value="2"/>
</dbReference>
<feature type="domain" description="EGF-like" evidence="11">
    <location>
        <begin position="1764"/>
        <end position="1802"/>
    </location>
</feature>
<comment type="subcellular location">
    <subcellularLocation>
        <location evidence="1">Secreted</location>
    </subcellularLocation>
</comment>
<feature type="domain" description="EGF-like" evidence="11">
    <location>
        <begin position="774"/>
        <end position="816"/>
    </location>
</feature>
<feature type="domain" description="EGF-like" evidence="11">
    <location>
        <begin position="1007"/>
        <end position="1046"/>
    </location>
</feature>
<feature type="domain" description="EGF-like" evidence="11">
    <location>
        <begin position="691"/>
        <end position="730"/>
    </location>
</feature>
<dbReference type="PROSITE" id="PS01186">
    <property type="entry name" value="EGF_2"/>
    <property type="match status" value="19"/>
</dbReference>
<evidence type="ECO:0000256" key="10">
    <source>
        <dbReference type="SAM" id="SignalP"/>
    </source>
</evidence>
<dbReference type="InterPro" id="IPR000742">
    <property type="entry name" value="EGF"/>
</dbReference>
<dbReference type="Gene3D" id="2.90.20.10">
    <property type="entry name" value="Plasmodium vivax P25 domain"/>
    <property type="match status" value="1"/>
</dbReference>
<dbReference type="InterPro" id="IPR024731">
    <property type="entry name" value="NELL2-like_EGF"/>
</dbReference>
<reference evidence="12" key="1">
    <citation type="submission" date="2021-05" db="EMBL/GenBank/DDBJ databases">
        <authorList>
            <person name="Alioto T."/>
            <person name="Alioto T."/>
            <person name="Gomez Garrido J."/>
        </authorList>
    </citation>
    <scope>NUCLEOTIDE SEQUENCE</scope>
</reference>
<feature type="domain" description="EGF-like" evidence="11">
    <location>
        <begin position="208"/>
        <end position="245"/>
    </location>
</feature>
<feature type="domain" description="EGF-like" evidence="11">
    <location>
        <begin position="2043"/>
        <end position="2081"/>
    </location>
</feature>
<evidence type="ECO:0000256" key="5">
    <source>
        <dbReference type="ARBA" id="ARBA00022737"/>
    </source>
</evidence>
<feature type="disulfide bond" evidence="9">
    <location>
        <begin position="2156"/>
        <end position="2166"/>
    </location>
</feature>
<dbReference type="PANTHER" id="PTHR22963">
    <property type="entry name" value="ENDOGLIN-RELATED"/>
    <property type="match status" value="1"/>
</dbReference>
<dbReference type="PANTHER" id="PTHR22963:SF39">
    <property type="entry name" value="DUMPY"/>
    <property type="match status" value="1"/>
</dbReference>
<feature type="chain" id="PRO_5034981115" evidence="10">
    <location>
        <begin position="27"/>
        <end position="2868"/>
    </location>
</feature>
<dbReference type="Pfam" id="PF12662">
    <property type="entry name" value="cEGF"/>
    <property type="match status" value="1"/>
</dbReference>
<dbReference type="GO" id="GO:0005576">
    <property type="term" value="C:extracellular region"/>
    <property type="evidence" value="ECO:0007669"/>
    <property type="project" value="UniProtKB-SubCell"/>
</dbReference>
<feature type="domain" description="EGF-like" evidence="11">
    <location>
        <begin position="1658"/>
        <end position="1696"/>
    </location>
</feature>
<keyword evidence="8" id="KW-0325">Glycoprotein</keyword>
<dbReference type="FunFam" id="2.10.25.10:FF:000555">
    <property type="entry name" value="Dumpy, isoform I"/>
    <property type="match status" value="1"/>
</dbReference>
<feature type="domain" description="EGF-like" evidence="11">
    <location>
        <begin position="1444"/>
        <end position="1482"/>
    </location>
</feature>
<feature type="domain" description="EGF-like" evidence="11">
    <location>
        <begin position="1225"/>
        <end position="1264"/>
    </location>
</feature>
<feature type="domain" description="EGF-like" evidence="11">
    <location>
        <begin position="2205"/>
        <end position="2244"/>
    </location>
</feature>
<feature type="domain" description="EGF-like" evidence="11">
    <location>
        <begin position="2094"/>
        <end position="2132"/>
    </location>
</feature>
<dbReference type="Pfam" id="PF07645">
    <property type="entry name" value="EGF_CA"/>
    <property type="match status" value="2"/>
</dbReference>
<dbReference type="GO" id="GO:0005509">
    <property type="term" value="F:calcium ion binding"/>
    <property type="evidence" value="ECO:0007669"/>
    <property type="project" value="InterPro"/>
</dbReference>
<feature type="domain" description="EGF-like" evidence="11">
    <location>
        <begin position="1551"/>
        <end position="1584"/>
    </location>
</feature>
<feature type="domain" description="EGF-like" evidence="11">
    <location>
        <begin position="2702"/>
        <end position="2739"/>
    </location>
</feature>
<organism evidence="12">
    <name type="scientific">Cacopsylla melanoneura</name>
    <dbReference type="NCBI Taxonomy" id="428564"/>
    <lineage>
        <taxon>Eukaryota</taxon>
        <taxon>Metazoa</taxon>
        <taxon>Ecdysozoa</taxon>
        <taxon>Arthropoda</taxon>
        <taxon>Hexapoda</taxon>
        <taxon>Insecta</taxon>
        <taxon>Pterygota</taxon>
        <taxon>Neoptera</taxon>
        <taxon>Paraneoptera</taxon>
        <taxon>Hemiptera</taxon>
        <taxon>Sternorrhyncha</taxon>
        <taxon>Psylloidea</taxon>
        <taxon>Psyllidae</taxon>
        <taxon>Psyllinae</taxon>
        <taxon>Cacopsylla</taxon>
    </lineage>
</organism>
<dbReference type="SUPFAM" id="SSF90148">
    <property type="entry name" value="DPY module"/>
    <property type="match status" value="12"/>
</dbReference>
<dbReference type="InterPro" id="IPR048407">
    <property type="entry name" value="Dumpy_DPY"/>
</dbReference>